<dbReference type="Proteomes" id="UP001500707">
    <property type="component" value="Unassembled WGS sequence"/>
</dbReference>
<keyword evidence="2" id="KW-1185">Reference proteome</keyword>
<evidence type="ECO:0000313" key="2">
    <source>
        <dbReference type="Proteomes" id="UP001500707"/>
    </source>
</evidence>
<gene>
    <name evidence="1" type="ORF">GCM10022295_78540</name>
</gene>
<evidence type="ECO:0000313" key="1">
    <source>
        <dbReference type="EMBL" id="GAA3585347.1"/>
    </source>
</evidence>
<name>A0ABP6YME3_9ACTN</name>
<protein>
    <submittedName>
        <fullName evidence="1">Uncharacterized protein</fullName>
    </submittedName>
</protein>
<dbReference type="EMBL" id="BAABCE010000021">
    <property type="protein sequence ID" value="GAA3585347.1"/>
    <property type="molecule type" value="Genomic_DNA"/>
</dbReference>
<proteinExistence type="predicted"/>
<comment type="caution">
    <text evidence="1">The sequence shown here is derived from an EMBL/GenBank/DDBJ whole genome shotgun (WGS) entry which is preliminary data.</text>
</comment>
<reference evidence="2" key="1">
    <citation type="journal article" date="2019" name="Int. J. Syst. Evol. Microbiol.">
        <title>The Global Catalogue of Microorganisms (GCM) 10K type strain sequencing project: providing services to taxonomists for standard genome sequencing and annotation.</title>
        <authorList>
            <consortium name="The Broad Institute Genomics Platform"/>
            <consortium name="The Broad Institute Genome Sequencing Center for Infectious Disease"/>
            <person name="Wu L."/>
            <person name="Ma J."/>
        </authorList>
    </citation>
    <scope>NUCLEOTIDE SEQUENCE [LARGE SCALE GENOMIC DNA]</scope>
    <source>
        <strain evidence="2">JCM 17656</strain>
    </source>
</reference>
<organism evidence="1 2">
    <name type="scientific">Streptomyces osmaniensis</name>
    <dbReference type="NCBI Taxonomy" id="593134"/>
    <lineage>
        <taxon>Bacteria</taxon>
        <taxon>Bacillati</taxon>
        <taxon>Actinomycetota</taxon>
        <taxon>Actinomycetes</taxon>
        <taxon>Kitasatosporales</taxon>
        <taxon>Streptomycetaceae</taxon>
        <taxon>Streptomyces</taxon>
    </lineage>
</organism>
<sequence>MRSRTVPTGESAACAGTIGSAHVRATAPLSATVASLRERVTFPPPENKVHTLIMCTGDIQRALGERQLAGRVNSR</sequence>
<accession>A0ABP6YME3</accession>